<gene>
    <name evidence="1" type="ORF">LCGC14_0401430</name>
</gene>
<dbReference type="EMBL" id="LAZR01000345">
    <property type="protein sequence ID" value="KKN73330.1"/>
    <property type="molecule type" value="Genomic_DNA"/>
</dbReference>
<sequence length="514" mass="58445">MVKALKSKLRNRRRRKARGGDILSWQKYYLPHHFEKPYSALHRHIGRKMEAMAADRGQKEGVTAPRANAKTTCATLGYPLYATCEGLERYGILISDTVSQSKKFLAAIKHELTTNRRIRQDYPEAFGAGPTWNQDEVLTRNGVKWDAGAVRKSIRGTKEIESRPTIVISDDLDDNDCKYSPTKRDKNWAWTQDTLFPLGTEGVTNFWFNGTAIHPDCVVARLPKQAGVACPTFSSIVTWPERAELWAEWERIYLDPAEFDVEKRRAEAVEFFRSNRVEMERGAEVLWPEAESLYALMRQRATMGHRAFESEKQGNAVDPSMCDWGVDPFQGDVWFDNWPAETLCRVMALDPSKGERDRPNDWQATTMLAVGADGLLYLDYRMARAPMRDMVETYVDDIALFRPDVAVVEDAVFQELILPMAEDVAADRGLLAPLEGISHGGVRKIIRVRRLSPWITTGRMRFRRRSQGCAEVIEQLSQHPNASYDDGPDSTEMAVRRAMELLGAEYGDQVSDPF</sequence>
<organism evidence="1">
    <name type="scientific">marine sediment metagenome</name>
    <dbReference type="NCBI Taxonomy" id="412755"/>
    <lineage>
        <taxon>unclassified sequences</taxon>
        <taxon>metagenomes</taxon>
        <taxon>ecological metagenomes</taxon>
    </lineage>
</organism>
<protein>
    <recommendedName>
        <fullName evidence="2">Terminase large subunit gp17-like C-terminal domain-containing protein</fullName>
    </recommendedName>
</protein>
<evidence type="ECO:0008006" key="2">
    <source>
        <dbReference type="Google" id="ProtNLM"/>
    </source>
</evidence>
<comment type="caution">
    <text evidence="1">The sequence shown here is derived from an EMBL/GenBank/DDBJ whole genome shotgun (WGS) entry which is preliminary data.</text>
</comment>
<dbReference type="Gene3D" id="3.40.50.300">
    <property type="entry name" value="P-loop containing nucleotide triphosphate hydrolases"/>
    <property type="match status" value="1"/>
</dbReference>
<dbReference type="AlphaFoldDB" id="A0A0F9SWR2"/>
<reference evidence="1" key="1">
    <citation type="journal article" date="2015" name="Nature">
        <title>Complex archaea that bridge the gap between prokaryotes and eukaryotes.</title>
        <authorList>
            <person name="Spang A."/>
            <person name="Saw J.H."/>
            <person name="Jorgensen S.L."/>
            <person name="Zaremba-Niedzwiedzka K."/>
            <person name="Martijn J."/>
            <person name="Lind A.E."/>
            <person name="van Eijk R."/>
            <person name="Schleper C."/>
            <person name="Guy L."/>
            <person name="Ettema T.J."/>
        </authorList>
    </citation>
    <scope>NUCLEOTIDE SEQUENCE</scope>
</reference>
<evidence type="ECO:0000313" key="1">
    <source>
        <dbReference type="EMBL" id="KKN73330.1"/>
    </source>
</evidence>
<dbReference type="InterPro" id="IPR027417">
    <property type="entry name" value="P-loop_NTPase"/>
</dbReference>
<proteinExistence type="predicted"/>
<name>A0A0F9SWR2_9ZZZZ</name>
<accession>A0A0F9SWR2</accession>